<dbReference type="GO" id="GO:0016985">
    <property type="term" value="F:mannan endo-1,4-beta-mannosidase activity"/>
    <property type="evidence" value="ECO:0007669"/>
    <property type="project" value="UniProtKB-EC"/>
</dbReference>
<keyword evidence="5" id="KW-0964">Secreted</keyword>
<dbReference type="Gene3D" id="3.20.20.80">
    <property type="entry name" value="Glycosidases"/>
    <property type="match status" value="1"/>
</dbReference>
<keyword evidence="8" id="KW-0326">Glycosidase</keyword>
<keyword evidence="6 10" id="KW-0732">Signal</keyword>
<dbReference type="AlphaFoldDB" id="A0A2V0NXJ8"/>
<keyword evidence="7" id="KW-0378">Hydrolase</keyword>
<feature type="signal peptide" evidence="10">
    <location>
        <begin position="1"/>
        <end position="34"/>
    </location>
</feature>
<feature type="domain" description="Glycoside hydrolase family 5" evidence="11">
    <location>
        <begin position="37"/>
        <end position="364"/>
    </location>
</feature>
<evidence type="ECO:0000256" key="6">
    <source>
        <dbReference type="ARBA" id="ARBA00022729"/>
    </source>
</evidence>
<dbReference type="EMBL" id="BDRX01000016">
    <property type="protein sequence ID" value="GBF90310.1"/>
    <property type="molecule type" value="Genomic_DNA"/>
</dbReference>
<evidence type="ECO:0000313" key="13">
    <source>
        <dbReference type="Proteomes" id="UP000247498"/>
    </source>
</evidence>
<dbReference type="PANTHER" id="PTHR31451">
    <property type="match status" value="1"/>
</dbReference>
<dbReference type="STRING" id="307507.A0A2V0NXJ8"/>
<dbReference type="OrthoDB" id="406631at2759"/>
<accession>A0A2V0NXJ8</accession>
<dbReference type="GO" id="GO:0005576">
    <property type="term" value="C:extracellular region"/>
    <property type="evidence" value="ECO:0007669"/>
    <property type="project" value="UniProtKB-SubCell"/>
</dbReference>
<organism evidence="12 13">
    <name type="scientific">Raphidocelis subcapitata</name>
    <dbReference type="NCBI Taxonomy" id="307507"/>
    <lineage>
        <taxon>Eukaryota</taxon>
        <taxon>Viridiplantae</taxon>
        <taxon>Chlorophyta</taxon>
        <taxon>core chlorophytes</taxon>
        <taxon>Chlorophyceae</taxon>
        <taxon>CS clade</taxon>
        <taxon>Sphaeropleales</taxon>
        <taxon>Selenastraceae</taxon>
        <taxon>Raphidocelis</taxon>
    </lineage>
</organism>
<evidence type="ECO:0000313" key="12">
    <source>
        <dbReference type="EMBL" id="GBF90310.1"/>
    </source>
</evidence>
<evidence type="ECO:0000256" key="2">
    <source>
        <dbReference type="ARBA" id="ARBA00004613"/>
    </source>
</evidence>
<keyword evidence="13" id="KW-1185">Reference proteome</keyword>
<comment type="catalytic activity">
    <reaction evidence="1">
        <text>Random hydrolysis of (1-&gt;4)-beta-D-mannosidic linkages in mannans, galactomannans and glucomannans.</text>
        <dbReference type="EC" id="3.2.1.78"/>
    </reaction>
</comment>
<feature type="region of interest" description="Disordered" evidence="9">
    <location>
        <begin position="373"/>
        <end position="442"/>
    </location>
</feature>
<comment type="caution">
    <text evidence="12">The sequence shown here is derived from an EMBL/GenBank/DDBJ whole genome shotgun (WGS) entry which is preliminary data.</text>
</comment>
<dbReference type="InterPro" id="IPR045053">
    <property type="entry name" value="MAN-like"/>
</dbReference>
<dbReference type="Proteomes" id="UP000247498">
    <property type="component" value="Unassembled WGS sequence"/>
</dbReference>
<comment type="subcellular location">
    <subcellularLocation>
        <location evidence="2">Secreted</location>
    </subcellularLocation>
</comment>
<dbReference type="InterPro" id="IPR017853">
    <property type="entry name" value="GH"/>
</dbReference>
<sequence length="503" mass="53797">MPQHAAVPAGAARHLSLLAVAALIAATAAPGAAAYEYMVGANAYWMPFQATAGDTGNVDTVLDSLQRLGVRLVRTWAFGPDIPYAPGKYSEDSLKGIDYVVAGASKRGMRVLLALGNFWNAYRGPETWTEWAKAAGGGSAGWTGDVVDFYRDPTARRLYKDHLSYMLGRTNTLTGQRYASDPAVYGYDVLNEPRCPGCDPSALADHVSWLREMGSFVESTVSSDIMVLAGTEGFFTPQASESGLVSKNAGAGAGCEGEDVLQITKLGPFDALTAHLYWRHMEHMKSLNWAKPGLELYVDWLDSKLELYTDMAGGLGKPFMTEEFGLTQRFFDAEQRKVVYAVLLSHLVQSKQRGLAFTSALFWNSAHPGWDDGSGYDIDVTRSPTGKTVDLGNPPPAPKQPGGSGSNTSPATPRRTLMHQPLPRRAGPPGGARALAEADGGSNPQDILDAYRRGVARAACAQAAADGWDLTQPGARVDTAAWKARVAGVELVDIIAEAAALLK</sequence>
<evidence type="ECO:0000256" key="10">
    <source>
        <dbReference type="SAM" id="SignalP"/>
    </source>
</evidence>
<evidence type="ECO:0000259" key="11">
    <source>
        <dbReference type="Pfam" id="PF26410"/>
    </source>
</evidence>
<dbReference type="SUPFAM" id="SSF51445">
    <property type="entry name" value="(Trans)glycosidases"/>
    <property type="match status" value="1"/>
</dbReference>
<dbReference type="EC" id="3.2.1.78" evidence="4"/>
<dbReference type="Pfam" id="PF26410">
    <property type="entry name" value="GH5_mannosidase"/>
    <property type="match status" value="1"/>
</dbReference>
<comment type="similarity">
    <text evidence="3">Belongs to the glycosyl hydrolase 5 (cellulase A) family.</text>
</comment>
<evidence type="ECO:0000256" key="9">
    <source>
        <dbReference type="SAM" id="MobiDB-lite"/>
    </source>
</evidence>
<dbReference type="InParanoid" id="A0A2V0NXJ8"/>
<evidence type="ECO:0000256" key="5">
    <source>
        <dbReference type="ARBA" id="ARBA00022525"/>
    </source>
</evidence>
<protein>
    <recommendedName>
        <fullName evidence="4">mannan endo-1,4-beta-mannosidase</fullName>
        <ecNumber evidence="4">3.2.1.78</ecNumber>
    </recommendedName>
</protein>
<evidence type="ECO:0000256" key="1">
    <source>
        <dbReference type="ARBA" id="ARBA00001678"/>
    </source>
</evidence>
<evidence type="ECO:0000256" key="3">
    <source>
        <dbReference type="ARBA" id="ARBA00005641"/>
    </source>
</evidence>
<dbReference type="PANTHER" id="PTHR31451:SF39">
    <property type="entry name" value="MANNAN ENDO-1,4-BETA-MANNOSIDASE 1"/>
    <property type="match status" value="1"/>
</dbReference>
<dbReference type="InterPro" id="IPR001547">
    <property type="entry name" value="Glyco_hydro_5"/>
</dbReference>
<evidence type="ECO:0000256" key="4">
    <source>
        <dbReference type="ARBA" id="ARBA00012706"/>
    </source>
</evidence>
<feature type="compositionally biased region" description="Low complexity" evidence="9">
    <location>
        <begin position="421"/>
        <end position="435"/>
    </location>
</feature>
<reference evidence="12 13" key="1">
    <citation type="journal article" date="2018" name="Sci. Rep.">
        <title>Raphidocelis subcapitata (=Pseudokirchneriella subcapitata) provides an insight into genome evolution and environmental adaptations in the Sphaeropleales.</title>
        <authorList>
            <person name="Suzuki S."/>
            <person name="Yamaguchi H."/>
            <person name="Nakajima N."/>
            <person name="Kawachi M."/>
        </authorList>
    </citation>
    <scope>NUCLEOTIDE SEQUENCE [LARGE SCALE GENOMIC DNA]</scope>
    <source>
        <strain evidence="12 13">NIES-35</strain>
    </source>
</reference>
<proteinExistence type="inferred from homology"/>
<gene>
    <name evidence="12" type="ORF">Rsub_02416</name>
</gene>
<evidence type="ECO:0000256" key="7">
    <source>
        <dbReference type="ARBA" id="ARBA00022801"/>
    </source>
</evidence>
<name>A0A2V0NXJ8_9CHLO</name>
<evidence type="ECO:0000256" key="8">
    <source>
        <dbReference type="ARBA" id="ARBA00023295"/>
    </source>
</evidence>
<feature type="chain" id="PRO_5015960704" description="mannan endo-1,4-beta-mannosidase" evidence="10">
    <location>
        <begin position="35"/>
        <end position="503"/>
    </location>
</feature>